<dbReference type="Proteomes" id="UP000694843">
    <property type="component" value="Unplaced"/>
</dbReference>
<dbReference type="Gene3D" id="2.40.50.40">
    <property type="match status" value="2"/>
</dbReference>
<feature type="compositionally biased region" description="Low complexity" evidence="3">
    <location>
        <begin position="179"/>
        <end position="199"/>
    </location>
</feature>
<dbReference type="SMART" id="SM00298">
    <property type="entry name" value="CHROMO"/>
    <property type="match status" value="2"/>
</dbReference>
<dbReference type="PANTHER" id="PTHR22812">
    <property type="entry name" value="CHROMOBOX PROTEIN"/>
    <property type="match status" value="1"/>
</dbReference>
<feature type="region of interest" description="Disordered" evidence="3">
    <location>
        <begin position="314"/>
        <end position="379"/>
    </location>
</feature>
<dbReference type="InterPro" id="IPR023780">
    <property type="entry name" value="Chromo_domain"/>
</dbReference>
<dbReference type="InterPro" id="IPR051219">
    <property type="entry name" value="Heterochromatin_chromo-domain"/>
</dbReference>
<dbReference type="PROSITE" id="PS50013">
    <property type="entry name" value="CHROMO_2"/>
    <property type="match status" value="2"/>
</dbReference>
<dbReference type="SUPFAM" id="SSF54160">
    <property type="entry name" value="Chromo domain-like"/>
    <property type="match status" value="2"/>
</dbReference>
<dbReference type="GeneID" id="108669585"/>
<evidence type="ECO:0000256" key="2">
    <source>
        <dbReference type="ARBA" id="ARBA00023242"/>
    </source>
</evidence>
<dbReference type="OrthoDB" id="6378755at2759"/>
<protein>
    <submittedName>
        <fullName evidence="6">M-phase phosphoprotein 8 isoform X1</fullName>
    </submittedName>
</protein>
<organism evidence="5 6">
    <name type="scientific">Hyalella azteca</name>
    <name type="common">Amphipod</name>
    <dbReference type="NCBI Taxonomy" id="294128"/>
    <lineage>
        <taxon>Eukaryota</taxon>
        <taxon>Metazoa</taxon>
        <taxon>Ecdysozoa</taxon>
        <taxon>Arthropoda</taxon>
        <taxon>Crustacea</taxon>
        <taxon>Multicrustacea</taxon>
        <taxon>Malacostraca</taxon>
        <taxon>Eumalacostraca</taxon>
        <taxon>Peracarida</taxon>
        <taxon>Amphipoda</taxon>
        <taxon>Senticaudata</taxon>
        <taxon>Talitrida</taxon>
        <taxon>Talitroidea</taxon>
        <taxon>Hyalellidae</taxon>
        <taxon>Hyalella</taxon>
    </lineage>
</organism>
<keyword evidence="5" id="KW-1185">Reference proteome</keyword>
<dbReference type="RefSeq" id="XP_047737624.1">
    <property type="nucleotide sequence ID" value="XM_047881668.1"/>
</dbReference>
<evidence type="ECO:0000313" key="6">
    <source>
        <dbReference type="RefSeq" id="XP_047737624.1"/>
    </source>
</evidence>
<evidence type="ECO:0000256" key="1">
    <source>
        <dbReference type="ARBA" id="ARBA00004123"/>
    </source>
</evidence>
<name>A0A979FN54_HYAAZ</name>
<dbReference type="AlphaFoldDB" id="A0A979FN54"/>
<dbReference type="InterPro" id="IPR016197">
    <property type="entry name" value="Chromo-like_dom_sf"/>
</dbReference>
<sequence length="770" mass="87159">MAAQQKMDRVESGSARSPVVGEEGVFEVDRVIDIMWRDDWESGAGGPLYRVRWKGFPPIEDTWEPIDNFTLETRKTVRRFVRSYKKMQETERKLRRSVMGDSADVECRHVNILSREVKCIQSMRCDTHRQPALWFYLVAWKGLGPEDATWESEVYLRHASDLILQYRTSHPLTQGRRNSISSGLSPPSSTPSDPTKLLLDGPTPRKQKEKLVFVNDLIDDKIRYEPKSSTKTTPKDRIVISKKASTSRTLNTCEKVNRTNSTKKIATDCQNYDMKAKQSEFHCLPGKSSTSAELHGKKVSTRKLCETDKAIKCKTSSHKQRTAAPSKISGNLDNFEQCDQVDGLSSDSENDKNPRREKSHFRRLILPDDSTDSEVGSDQGLRSYKNKYIKDRKMEEKKRRKDLMAKRKLHDLNVNHHKRTYIRGRAKHLPKIVTTQDSFSTDTTRAKSSPIVKPSISGTSDPTKTKEESSKRTRNLHLMQKLENIFGYDTDSEDLTLSPASFCSSSGNVSFQGKSSEKFLEWSTQCPELPSAGHSSPLTCKLDEDSFKSPSFNTQDNCAIVEKSRGLAVNSGVDGKGSLQVDGAETAMEVLLSGLPDYDPIRRMETFALETSHSYLLTEEDFISAIEDGDYNTALQYLECSQRSLPRLPYASMLIAAQRQGRRDVAQLLVAAAIESSHDRRDWQHHWLPAVEEAARQGDLNTLMMLEQLIRSPTYLFSISDEEDTSQLAQTQATLERDKMLSAVRWSGLHNAERAAQKHIIAALCKNIIF</sequence>
<evidence type="ECO:0000259" key="4">
    <source>
        <dbReference type="PROSITE" id="PS50013"/>
    </source>
</evidence>
<dbReference type="Pfam" id="PF00385">
    <property type="entry name" value="Chromo"/>
    <property type="match status" value="2"/>
</dbReference>
<feature type="region of interest" description="Disordered" evidence="3">
    <location>
        <begin position="173"/>
        <end position="202"/>
    </location>
</feature>
<reference evidence="6" key="1">
    <citation type="submission" date="2025-08" db="UniProtKB">
        <authorList>
            <consortium name="RefSeq"/>
        </authorList>
    </citation>
    <scope>IDENTIFICATION</scope>
    <source>
        <tissue evidence="6">Whole organism</tissue>
    </source>
</reference>
<evidence type="ECO:0000313" key="5">
    <source>
        <dbReference type="Proteomes" id="UP000694843"/>
    </source>
</evidence>
<feature type="domain" description="Chromo" evidence="4">
    <location>
        <begin position="26"/>
        <end position="92"/>
    </location>
</feature>
<feature type="domain" description="Chromo" evidence="4">
    <location>
        <begin position="115"/>
        <end position="178"/>
    </location>
</feature>
<dbReference type="InterPro" id="IPR000953">
    <property type="entry name" value="Chromo/chromo_shadow_dom"/>
</dbReference>
<accession>A0A979FN54</accession>
<keyword evidence="2" id="KW-0539">Nucleus</keyword>
<dbReference type="GO" id="GO:0005634">
    <property type="term" value="C:nucleus"/>
    <property type="evidence" value="ECO:0007669"/>
    <property type="project" value="UniProtKB-SubCell"/>
</dbReference>
<gene>
    <name evidence="6" type="primary">LOC108669585</name>
</gene>
<feature type="region of interest" description="Disordered" evidence="3">
    <location>
        <begin position="436"/>
        <end position="473"/>
    </location>
</feature>
<dbReference type="GO" id="GO:0005694">
    <property type="term" value="C:chromosome"/>
    <property type="evidence" value="ECO:0007669"/>
    <property type="project" value="UniProtKB-ARBA"/>
</dbReference>
<feature type="compositionally biased region" description="Polar residues" evidence="3">
    <location>
        <begin position="436"/>
        <end position="447"/>
    </location>
</feature>
<proteinExistence type="predicted"/>
<comment type="subcellular location">
    <subcellularLocation>
        <location evidence="1">Nucleus</location>
    </subcellularLocation>
</comment>
<evidence type="ECO:0000256" key="3">
    <source>
        <dbReference type="SAM" id="MobiDB-lite"/>
    </source>
</evidence>